<gene>
    <name evidence="3" type="ORF">HA520_11490</name>
</gene>
<dbReference type="NCBIfam" id="TIGR01730">
    <property type="entry name" value="RND_mfp"/>
    <property type="match status" value="1"/>
</dbReference>
<dbReference type="AlphaFoldDB" id="A0AA44C8P2"/>
<proteinExistence type="inferred from homology"/>
<evidence type="ECO:0000256" key="1">
    <source>
        <dbReference type="ARBA" id="ARBA00009477"/>
    </source>
</evidence>
<dbReference type="Gene3D" id="2.40.420.20">
    <property type="match status" value="1"/>
</dbReference>
<dbReference type="GO" id="GO:0015562">
    <property type="term" value="F:efflux transmembrane transporter activity"/>
    <property type="evidence" value="ECO:0007669"/>
    <property type="project" value="TreeGrafter"/>
</dbReference>
<name>A0AA44C8P2_9GAMM</name>
<organism evidence="3 4">
    <name type="scientific">Azotobacter chroococcum</name>
    <dbReference type="NCBI Taxonomy" id="353"/>
    <lineage>
        <taxon>Bacteria</taxon>
        <taxon>Pseudomonadati</taxon>
        <taxon>Pseudomonadota</taxon>
        <taxon>Gammaproteobacteria</taxon>
        <taxon>Pseudomonadales</taxon>
        <taxon>Pseudomonadaceae</taxon>
        <taxon>Azotobacter</taxon>
    </lineage>
</organism>
<evidence type="ECO:0000313" key="3">
    <source>
        <dbReference type="EMBL" id="NHN77898.1"/>
    </source>
</evidence>
<comment type="similarity">
    <text evidence="1">Belongs to the membrane fusion protein (MFP) (TC 8.A.1) family.</text>
</comment>
<evidence type="ECO:0000259" key="2">
    <source>
        <dbReference type="Pfam" id="PF25954"/>
    </source>
</evidence>
<dbReference type="PANTHER" id="PTHR30469:SF15">
    <property type="entry name" value="HLYD FAMILY OF SECRETION PROTEINS"/>
    <property type="match status" value="1"/>
</dbReference>
<evidence type="ECO:0000313" key="4">
    <source>
        <dbReference type="Proteomes" id="UP000736384"/>
    </source>
</evidence>
<dbReference type="InterPro" id="IPR058792">
    <property type="entry name" value="Beta-barrel_RND_2"/>
</dbReference>
<protein>
    <submittedName>
        <fullName evidence="3">Efflux RND transporter periplasmic adaptor subunit</fullName>
    </submittedName>
</protein>
<dbReference type="InterPro" id="IPR006143">
    <property type="entry name" value="RND_pump_MFP"/>
</dbReference>
<reference evidence="3" key="1">
    <citation type="submission" date="2020-03" db="EMBL/GenBank/DDBJ databases">
        <title>Genome assembly of Azotobacter chroococcum W5.</title>
        <authorList>
            <person name="Kannepalli A."/>
        </authorList>
    </citation>
    <scope>NUCLEOTIDE SEQUENCE</scope>
    <source>
        <strain evidence="3">W5</strain>
    </source>
</reference>
<dbReference type="EMBL" id="JAAPAP010000007">
    <property type="protein sequence ID" value="NHN77898.1"/>
    <property type="molecule type" value="Genomic_DNA"/>
</dbReference>
<dbReference type="PANTHER" id="PTHR30469">
    <property type="entry name" value="MULTIDRUG RESISTANCE PROTEIN MDTA"/>
    <property type="match status" value="1"/>
</dbReference>
<dbReference type="GO" id="GO:1990281">
    <property type="term" value="C:efflux pump complex"/>
    <property type="evidence" value="ECO:0007669"/>
    <property type="project" value="TreeGrafter"/>
</dbReference>
<sequence>MAASFSSGHPRREHRAAGRATRRKGCYLAIACASPAEARRGACYAGLVQSRLATPGRIQGEPVSSPLRSRFLWLALLALAVAGGWFWHSWRGPELPGYRLELRPLVQRVVASGEVGSQSLAQVGSEITGVVAARHVREGDAVRAGDLLLELRDDEQRARVREAEAALEQLLHSTRPQAEALLNETRTNLEQARRERERRDVLAERRVVGAEEREQARRAETAARVAHERARLAAAALAAGGSEERVLRQRLEAARVALARTRIHAQVDGIVQIRAVEPGDLVQPGRTLLEIAREGTREILLPLDEKDLAPVAPGQLARVVADAYPERVLAARVNYLAPAVDTSRGTLDVHLDLLEPADFLRQGMTVSVNIETGRREQALVLPNDALFERDGSRGAVLRLNGERVERVAVRLGLRGTALSEVLEGLAPGDRVLAVAAGEGARVRWRERPLPLGRTE</sequence>
<accession>A0AA44C8P2</accession>
<dbReference type="Gene3D" id="2.40.50.100">
    <property type="match status" value="2"/>
</dbReference>
<dbReference type="Gene3D" id="2.40.30.170">
    <property type="match status" value="1"/>
</dbReference>
<comment type="caution">
    <text evidence="3">The sequence shown here is derived from an EMBL/GenBank/DDBJ whole genome shotgun (WGS) entry which is preliminary data.</text>
</comment>
<dbReference type="Proteomes" id="UP000736384">
    <property type="component" value="Unassembled WGS sequence"/>
</dbReference>
<feature type="domain" description="CusB-like beta-barrel" evidence="2">
    <location>
        <begin position="305"/>
        <end position="372"/>
    </location>
</feature>
<dbReference type="Pfam" id="PF25954">
    <property type="entry name" value="Beta-barrel_RND_2"/>
    <property type="match status" value="1"/>
</dbReference>
<dbReference type="SUPFAM" id="SSF111369">
    <property type="entry name" value="HlyD-like secretion proteins"/>
    <property type="match status" value="1"/>
</dbReference>